<dbReference type="CDD" id="cd11482">
    <property type="entry name" value="SLC-NCS1sbd_NRT1-like"/>
    <property type="match status" value="1"/>
</dbReference>
<keyword evidence="3 7" id="KW-0812">Transmembrane</keyword>
<evidence type="ECO:0000256" key="1">
    <source>
        <dbReference type="ARBA" id="ARBA00004141"/>
    </source>
</evidence>
<comment type="caution">
    <text evidence="8">The sequence shown here is derived from an EMBL/GenBank/DDBJ whole genome shotgun (WGS) entry which is preliminary data.</text>
</comment>
<accession>A0ABR4CMX5</accession>
<keyword evidence="4 7" id="KW-1133">Transmembrane helix</keyword>
<evidence type="ECO:0000256" key="3">
    <source>
        <dbReference type="ARBA" id="ARBA00022692"/>
    </source>
</evidence>
<feature type="transmembrane region" description="Helical" evidence="7">
    <location>
        <begin position="96"/>
        <end position="116"/>
    </location>
</feature>
<organism evidence="8 9">
    <name type="scientific">Oculimacula yallundae</name>
    <dbReference type="NCBI Taxonomy" id="86028"/>
    <lineage>
        <taxon>Eukaryota</taxon>
        <taxon>Fungi</taxon>
        <taxon>Dikarya</taxon>
        <taxon>Ascomycota</taxon>
        <taxon>Pezizomycotina</taxon>
        <taxon>Leotiomycetes</taxon>
        <taxon>Helotiales</taxon>
        <taxon>Ploettnerulaceae</taxon>
        <taxon>Oculimacula</taxon>
    </lineage>
</organism>
<feature type="transmembrane region" description="Helical" evidence="7">
    <location>
        <begin position="470"/>
        <end position="488"/>
    </location>
</feature>
<evidence type="ECO:0000256" key="6">
    <source>
        <dbReference type="SAM" id="MobiDB-lite"/>
    </source>
</evidence>
<feature type="transmembrane region" description="Helical" evidence="7">
    <location>
        <begin position="301"/>
        <end position="324"/>
    </location>
</feature>
<comment type="subcellular location">
    <subcellularLocation>
        <location evidence="1">Membrane</location>
        <topology evidence="1">Multi-pass membrane protein</topology>
    </subcellularLocation>
</comment>
<evidence type="ECO:0000256" key="4">
    <source>
        <dbReference type="ARBA" id="ARBA00022989"/>
    </source>
</evidence>
<dbReference type="PANTHER" id="PTHR30618">
    <property type="entry name" value="NCS1 FAMILY PURINE/PYRIMIDINE TRANSPORTER"/>
    <property type="match status" value="1"/>
</dbReference>
<evidence type="ECO:0000313" key="8">
    <source>
        <dbReference type="EMBL" id="KAL2070429.1"/>
    </source>
</evidence>
<keyword evidence="5 7" id="KW-0472">Membrane</keyword>
<evidence type="ECO:0000256" key="2">
    <source>
        <dbReference type="ARBA" id="ARBA00008974"/>
    </source>
</evidence>
<evidence type="ECO:0000256" key="7">
    <source>
        <dbReference type="SAM" id="Phobius"/>
    </source>
</evidence>
<dbReference type="Pfam" id="PF02133">
    <property type="entry name" value="Transp_cyt_pur"/>
    <property type="match status" value="1"/>
</dbReference>
<feature type="transmembrane region" description="Helical" evidence="7">
    <location>
        <begin position="221"/>
        <end position="240"/>
    </location>
</feature>
<dbReference type="Proteomes" id="UP001595075">
    <property type="component" value="Unassembled WGS sequence"/>
</dbReference>
<reference evidence="8 9" key="1">
    <citation type="journal article" date="2024" name="Commun. Biol.">
        <title>Comparative genomic analysis of thermophilic fungi reveals convergent evolutionary adaptations and gene losses.</title>
        <authorList>
            <person name="Steindorff A.S."/>
            <person name="Aguilar-Pontes M.V."/>
            <person name="Robinson A.J."/>
            <person name="Andreopoulos B."/>
            <person name="LaButti K."/>
            <person name="Kuo A."/>
            <person name="Mondo S."/>
            <person name="Riley R."/>
            <person name="Otillar R."/>
            <person name="Haridas S."/>
            <person name="Lipzen A."/>
            <person name="Grimwood J."/>
            <person name="Schmutz J."/>
            <person name="Clum A."/>
            <person name="Reid I.D."/>
            <person name="Moisan M.C."/>
            <person name="Butler G."/>
            <person name="Nguyen T.T.M."/>
            <person name="Dewar K."/>
            <person name="Conant G."/>
            <person name="Drula E."/>
            <person name="Henrissat B."/>
            <person name="Hansel C."/>
            <person name="Singer S."/>
            <person name="Hutchinson M.I."/>
            <person name="de Vries R.P."/>
            <person name="Natvig D.O."/>
            <person name="Powell A.J."/>
            <person name="Tsang A."/>
            <person name="Grigoriev I.V."/>
        </authorList>
    </citation>
    <scope>NUCLEOTIDE SEQUENCE [LARGE SCALE GENOMIC DNA]</scope>
    <source>
        <strain evidence="8 9">CBS 494.80</strain>
    </source>
</reference>
<feature type="transmembrane region" description="Helical" evidence="7">
    <location>
        <begin position="352"/>
        <end position="372"/>
    </location>
</feature>
<feature type="transmembrane region" description="Helical" evidence="7">
    <location>
        <begin position="418"/>
        <end position="443"/>
    </location>
</feature>
<gene>
    <name evidence="8" type="ORF">VTL71DRAFT_13455</name>
</gene>
<proteinExistence type="inferred from homology"/>
<feature type="region of interest" description="Disordered" evidence="6">
    <location>
        <begin position="1"/>
        <end position="20"/>
    </location>
</feature>
<feature type="transmembrane region" description="Helical" evidence="7">
    <location>
        <begin position="136"/>
        <end position="156"/>
    </location>
</feature>
<feature type="transmembrane region" description="Helical" evidence="7">
    <location>
        <begin position="508"/>
        <end position="527"/>
    </location>
</feature>
<dbReference type="InterPro" id="IPR045225">
    <property type="entry name" value="Uracil/uridine/allantoin_perm"/>
</dbReference>
<evidence type="ECO:0000313" key="9">
    <source>
        <dbReference type="Proteomes" id="UP001595075"/>
    </source>
</evidence>
<dbReference type="PANTHER" id="PTHR30618:SF0">
    <property type="entry name" value="PURINE-URACIL PERMEASE NCS1"/>
    <property type="match status" value="1"/>
</dbReference>
<comment type="similarity">
    <text evidence="2">Belongs to the purine-cytosine permease (2.A.39) family.</text>
</comment>
<dbReference type="InterPro" id="IPR001248">
    <property type="entry name" value="Pur-cyt_permease"/>
</dbReference>
<keyword evidence="9" id="KW-1185">Reference proteome</keyword>
<dbReference type="Gene3D" id="1.10.4160.10">
    <property type="entry name" value="Hydantoin permease"/>
    <property type="match status" value="1"/>
</dbReference>
<feature type="transmembrane region" description="Helical" evidence="7">
    <location>
        <begin position="193"/>
        <end position="215"/>
    </location>
</feature>
<sequence length="648" mass="70470">MSDDEKKGVSPAASAFDPVSEGQVVKRRFPGFSLAVRQEESSFAATKSASNADFDPIPPSKRTWNWGAYVAYWMADAWAVSNWEVASSMIAVGLDWRMAIGACVLGNTIMGLVITVNGRMGAILHTPFPVLSRMPFGYYFSYFVVLSRCVLAIVWLGVQTTTGGQCMSVLLTAIWPSFARIPNHIPEDQGISTSGMIGFLLYFLLQLPFLCIPYTKVQYFFAFKSVIAPICFLAIFGDTLRRAGGTISNSSVITEGTHIKGSALTWAFFANLNGVLGNYATLGLNIADFSRYADKPSAQNVQAIVIPCIFTVVGLLGIFTAAAAESAYGHIIWNPIEIIELWMESGSSGGRAAAAFAAIGLIIVTLGINISANSISAANDLMAFCPKYINIRRGQLIAAVIGSWAFVPWKILASAAKFLAFLGGYTIFLGPMTSILMTDYFIVRRGNVSVPDMYNFHGIYRYSPKYATNWRAVAAFFIGCVPPLPGFVNNIVVAGLGTTGVSVGGQHLFAIGYVYSFLSAGVFYWLFNRFFPHTESIMDHPETGEDIIAANDAINVEKKLAERAVRKPNMFKRAFETANWLLFSAGLIAADLPESYAARTLAYLIAKAAVTPIAKLKLRLKITINEKEPVIPKPTTVEDEEPSPVTPN</sequence>
<evidence type="ECO:0000256" key="5">
    <source>
        <dbReference type="ARBA" id="ARBA00023136"/>
    </source>
</evidence>
<dbReference type="EMBL" id="JAZHXI010000006">
    <property type="protein sequence ID" value="KAL2070429.1"/>
    <property type="molecule type" value="Genomic_DNA"/>
</dbReference>
<feature type="transmembrane region" description="Helical" evidence="7">
    <location>
        <begin position="393"/>
        <end position="412"/>
    </location>
</feature>
<evidence type="ECO:0008006" key="10">
    <source>
        <dbReference type="Google" id="ProtNLM"/>
    </source>
</evidence>
<name>A0ABR4CMX5_9HELO</name>
<protein>
    <recommendedName>
        <fullName evidence="10">Uracil permease</fullName>
    </recommendedName>
</protein>